<feature type="compositionally biased region" description="Basic and acidic residues" evidence="1">
    <location>
        <begin position="142"/>
        <end position="153"/>
    </location>
</feature>
<dbReference type="EMBL" id="JAUCMV010000001">
    <property type="protein sequence ID" value="KAK0424509.1"/>
    <property type="molecule type" value="Genomic_DNA"/>
</dbReference>
<reference evidence="2" key="1">
    <citation type="submission" date="2023-06" db="EMBL/GenBank/DDBJ databases">
        <title>Genomic analysis of the entomopathogenic nematode Steinernema hermaphroditum.</title>
        <authorList>
            <person name="Schwarz E.M."/>
            <person name="Heppert J.K."/>
            <person name="Baniya A."/>
            <person name="Schwartz H.T."/>
            <person name="Tan C.-H."/>
            <person name="Antoshechkin I."/>
            <person name="Sternberg P.W."/>
            <person name="Goodrich-Blair H."/>
            <person name="Dillman A.R."/>
        </authorList>
    </citation>
    <scope>NUCLEOTIDE SEQUENCE</scope>
    <source>
        <strain evidence="2">PS9179</strain>
        <tissue evidence="2">Whole animal</tissue>
    </source>
</reference>
<evidence type="ECO:0000313" key="2">
    <source>
        <dbReference type="EMBL" id="KAK0424509.1"/>
    </source>
</evidence>
<feature type="region of interest" description="Disordered" evidence="1">
    <location>
        <begin position="130"/>
        <end position="166"/>
    </location>
</feature>
<organism evidence="2 3">
    <name type="scientific">Steinernema hermaphroditum</name>
    <dbReference type="NCBI Taxonomy" id="289476"/>
    <lineage>
        <taxon>Eukaryota</taxon>
        <taxon>Metazoa</taxon>
        <taxon>Ecdysozoa</taxon>
        <taxon>Nematoda</taxon>
        <taxon>Chromadorea</taxon>
        <taxon>Rhabditida</taxon>
        <taxon>Tylenchina</taxon>
        <taxon>Panagrolaimomorpha</taxon>
        <taxon>Strongyloidoidea</taxon>
        <taxon>Steinernematidae</taxon>
        <taxon>Steinernema</taxon>
    </lineage>
</organism>
<keyword evidence="3" id="KW-1185">Reference proteome</keyword>
<proteinExistence type="predicted"/>
<sequence length="269" mass="30685">MKSHMNYVLLQSEPKATSFFIKVIEKKGQDLWTRGSTESQKAAAFQLVLHVVRKKYAGVTEEKLKEIWTNLQTAYLCPEISCRYRPKLDFLRDNYPIAPTIRCDILIEKCPQQEEIDQLVQKRFGISMTTSPPAHASIMNPAKKDQNRNERSSKPSASAARPATVQVGTQTGEDISAMTPQEKRAREVRLYSEIFTRRLAMSILDPDQQQRAGKYILKKVAQTINEGLEKLLLREDISYQLLARLECQGLNLIGEIAADFETFAQKHKI</sequence>
<name>A0AA39IK18_9BILA</name>
<dbReference type="Proteomes" id="UP001175271">
    <property type="component" value="Unassembled WGS sequence"/>
</dbReference>
<accession>A0AA39IK18</accession>
<evidence type="ECO:0000256" key="1">
    <source>
        <dbReference type="SAM" id="MobiDB-lite"/>
    </source>
</evidence>
<gene>
    <name evidence="2" type="ORF">QR680_008701</name>
</gene>
<comment type="caution">
    <text evidence="2">The sequence shown here is derived from an EMBL/GenBank/DDBJ whole genome shotgun (WGS) entry which is preliminary data.</text>
</comment>
<protein>
    <submittedName>
        <fullName evidence="2">Uncharacterized protein</fullName>
    </submittedName>
</protein>
<feature type="compositionally biased region" description="Low complexity" evidence="1">
    <location>
        <begin position="154"/>
        <end position="163"/>
    </location>
</feature>
<dbReference type="AlphaFoldDB" id="A0AA39IK18"/>
<evidence type="ECO:0000313" key="3">
    <source>
        <dbReference type="Proteomes" id="UP001175271"/>
    </source>
</evidence>